<evidence type="ECO:0000256" key="2">
    <source>
        <dbReference type="SAM" id="Phobius"/>
    </source>
</evidence>
<organism evidence="3">
    <name type="scientific">marine sediment metagenome</name>
    <dbReference type="NCBI Taxonomy" id="412755"/>
    <lineage>
        <taxon>unclassified sequences</taxon>
        <taxon>metagenomes</taxon>
        <taxon>ecological metagenomes</taxon>
    </lineage>
</organism>
<keyword evidence="2" id="KW-0472">Membrane</keyword>
<feature type="transmembrane region" description="Helical" evidence="2">
    <location>
        <begin position="13"/>
        <end position="32"/>
    </location>
</feature>
<keyword evidence="2" id="KW-1133">Transmembrane helix</keyword>
<name>A0A0F9NBQ2_9ZZZZ</name>
<sequence>MIFSASGVTVETAFIKTFLIVIAIIAVCWSVYRSKKLAEEVRNKELRIVELETQLDLERKDPWKVSIANIREVLNEWFKRDIEPAAIVCGSDQYEQLINIFIDNGRYIQYHPRTHQVMFDGLIPVKRDPDIIGWYVRVKR</sequence>
<accession>A0A0F9NBQ2</accession>
<proteinExistence type="predicted"/>
<feature type="coiled-coil region" evidence="1">
    <location>
        <begin position="34"/>
        <end position="61"/>
    </location>
</feature>
<gene>
    <name evidence="3" type="ORF">LCGC14_1047470</name>
</gene>
<comment type="caution">
    <text evidence="3">The sequence shown here is derived from an EMBL/GenBank/DDBJ whole genome shotgun (WGS) entry which is preliminary data.</text>
</comment>
<dbReference type="AlphaFoldDB" id="A0A0F9NBQ2"/>
<keyword evidence="2" id="KW-0812">Transmembrane</keyword>
<keyword evidence="1" id="KW-0175">Coiled coil</keyword>
<reference evidence="3" key="1">
    <citation type="journal article" date="2015" name="Nature">
        <title>Complex archaea that bridge the gap between prokaryotes and eukaryotes.</title>
        <authorList>
            <person name="Spang A."/>
            <person name="Saw J.H."/>
            <person name="Jorgensen S.L."/>
            <person name="Zaremba-Niedzwiedzka K."/>
            <person name="Martijn J."/>
            <person name="Lind A.E."/>
            <person name="van Eijk R."/>
            <person name="Schleper C."/>
            <person name="Guy L."/>
            <person name="Ettema T.J."/>
        </authorList>
    </citation>
    <scope>NUCLEOTIDE SEQUENCE</scope>
</reference>
<evidence type="ECO:0000256" key="1">
    <source>
        <dbReference type="SAM" id="Coils"/>
    </source>
</evidence>
<dbReference type="EMBL" id="LAZR01004357">
    <property type="protein sequence ID" value="KKN09357.1"/>
    <property type="molecule type" value="Genomic_DNA"/>
</dbReference>
<evidence type="ECO:0000313" key="3">
    <source>
        <dbReference type="EMBL" id="KKN09357.1"/>
    </source>
</evidence>
<protein>
    <submittedName>
        <fullName evidence="3">Uncharacterized protein</fullName>
    </submittedName>
</protein>